<feature type="region of interest" description="Disordered" evidence="1">
    <location>
        <begin position="130"/>
        <end position="190"/>
    </location>
</feature>
<sequence length="260" mass="26349">MHWHYVTWAAGAATMAALAVACLPLIAAAVTPAAAQPSPRRTDSAPTVPTPTAPTQAVPTHSMRAHAVPAQAVPGRAAPAAAGVLVILVVLMATELTFDGLVDPPAWVRAGWAITTAVAAAWLAAHGRELTTPAPPTTTRTGGALPTTGSAGAASGTMPATSDAGPATSGTRLTTSPADADPAGPARMADPLSEQDDLVQTLVMASYALQMGDEPRARQAVDGALRRSRATLDELMRQRGCHGLVRAAPAAAGRNTPNLY</sequence>
<organism evidence="4 5">
    <name type="scientific">Parafrankia soli</name>
    <dbReference type="NCBI Taxonomy" id="2599596"/>
    <lineage>
        <taxon>Bacteria</taxon>
        <taxon>Bacillati</taxon>
        <taxon>Actinomycetota</taxon>
        <taxon>Actinomycetes</taxon>
        <taxon>Frankiales</taxon>
        <taxon>Frankiaceae</taxon>
        <taxon>Parafrankia</taxon>
    </lineage>
</organism>
<evidence type="ECO:0000313" key="5">
    <source>
        <dbReference type="Proteomes" id="UP000179769"/>
    </source>
</evidence>
<dbReference type="AlphaFoldDB" id="A0A1S1QW37"/>
<gene>
    <name evidence="4" type="ORF">BBK14_02395</name>
</gene>
<proteinExistence type="predicted"/>
<comment type="caution">
    <text evidence="4">The sequence shown here is derived from an EMBL/GenBank/DDBJ whole genome shotgun (WGS) entry which is preliminary data.</text>
</comment>
<protein>
    <submittedName>
        <fullName evidence="4">MFS transporter</fullName>
    </submittedName>
</protein>
<feature type="region of interest" description="Disordered" evidence="1">
    <location>
        <begin position="36"/>
        <end position="63"/>
    </location>
</feature>
<evidence type="ECO:0000256" key="2">
    <source>
        <dbReference type="SAM" id="Phobius"/>
    </source>
</evidence>
<keyword evidence="3" id="KW-0732">Signal</keyword>
<dbReference type="EMBL" id="MAXA01000113">
    <property type="protein sequence ID" value="OHV37252.1"/>
    <property type="molecule type" value="Genomic_DNA"/>
</dbReference>
<name>A0A1S1QW37_9ACTN</name>
<dbReference type="OrthoDB" id="3218550at2"/>
<evidence type="ECO:0000256" key="3">
    <source>
        <dbReference type="SAM" id="SignalP"/>
    </source>
</evidence>
<feature type="signal peptide" evidence="3">
    <location>
        <begin position="1"/>
        <end position="35"/>
    </location>
</feature>
<feature type="compositionally biased region" description="Polar residues" evidence="1">
    <location>
        <begin position="168"/>
        <end position="177"/>
    </location>
</feature>
<evidence type="ECO:0000256" key="1">
    <source>
        <dbReference type="SAM" id="MobiDB-lite"/>
    </source>
</evidence>
<keyword evidence="5" id="KW-1185">Reference proteome</keyword>
<keyword evidence="2" id="KW-0472">Membrane</keyword>
<evidence type="ECO:0000313" key="4">
    <source>
        <dbReference type="EMBL" id="OHV37252.1"/>
    </source>
</evidence>
<keyword evidence="2" id="KW-0812">Transmembrane</keyword>
<keyword evidence="2" id="KW-1133">Transmembrane helix</keyword>
<feature type="compositionally biased region" description="Low complexity" evidence="1">
    <location>
        <begin position="137"/>
        <end position="149"/>
    </location>
</feature>
<feature type="chain" id="PRO_5010383095" evidence="3">
    <location>
        <begin position="36"/>
        <end position="260"/>
    </location>
</feature>
<dbReference type="Proteomes" id="UP000179769">
    <property type="component" value="Unassembled WGS sequence"/>
</dbReference>
<reference evidence="5" key="1">
    <citation type="submission" date="2016-07" db="EMBL/GenBank/DDBJ databases">
        <title>Frankia sp. NRRL B-16219 Genome sequencing.</title>
        <authorList>
            <person name="Ghodhbane-Gtari F."/>
            <person name="Swanson E."/>
            <person name="Gueddou A."/>
            <person name="Louati M."/>
            <person name="Nouioui I."/>
            <person name="Hezbri K."/>
            <person name="Abebe-Akele F."/>
            <person name="Simpson S."/>
            <person name="Morris K."/>
            <person name="Thomas K."/>
            <person name="Gtari M."/>
            <person name="Tisa L.S."/>
        </authorList>
    </citation>
    <scope>NUCLEOTIDE SEQUENCE [LARGE SCALE GENOMIC DNA]</scope>
    <source>
        <strain evidence="5">NRRL B-16219</strain>
    </source>
</reference>
<accession>A0A1S1QW37</accession>
<feature type="transmembrane region" description="Helical" evidence="2">
    <location>
        <begin position="77"/>
        <end position="94"/>
    </location>
</feature>